<reference evidence="10 11" key="1">
    <citation type="submission" date="2018-05" db="EMBL/GenBank/DDBJ databases">
        <title>Genomic Encyclopedia of Type Strains, Phase IV (KMG-IV): sequencing the most valuable type-strain genomes for metagenomic binning, comparative biology and taxonomic classification.</title>
        <authorList>
            <person name="Goeker M."/>
        </authorList>
    </citation>
    <scope>NUCLEOTIDE SEQUENCE [LARGE SCALE GENOMIC DNA]</scope>
    <source>
        <strain evidence="10 11">DSM 566</strain>
    </source>
</reference>
<feature type="transmembrane region" description="Helical" evidence="8">
    <location>
        <begin position="30"/>
        <end position="56"/>
    </location>
</feature>
<protein>
    <submittedName>
        <fullName evidence="10">Lipopolysaccharide/colanic/teichoic acid biosynthesis glycosyltransferase</fullName>
    </submittedName>
</protein>
<evidence type="ECO:0000259" key="9">
    <source>
        <dbReference type="Pfam" id="PF02397"/>
    </source>
</evidence>
<gene>
    <name evidence="10" type="ORF">C7444_105252</name>
</gene>
<dbReference type="GO" id="GO:0005886">
    <property type="term" value="C:plasma membrane"/>
    <property type="evidence" value="ECO:0007669"/>
    <property type="project" value="UniProtKB-SubCell"/>
</dbReference>
<sequence>MNANTSLHAGRVRVARLYDRSMARERMHTLINLLLAVALLPVLLPVMALVALFVYIDDGAPIFYCHYRVGRRGQLFRCFKFRSMRTDSQQALAQLLASDPVARAEWERDHKLVNDPRITRIGQFLRKSSLDELPQLFNVLRGEMAFVGPRPITVEELERYGASRWHYLVARPGITGLWQVSGRNELSYDERVALDRQYVEQRSLAHDAGILLRTVLVVLNRHGAR</sequence>
<comment type="caution">
    <text evidence="10">The sequence shown here is derived from an EMBL/GenBank/DDBJ whole genome shotgun (WGS) entry which is preliminary data.</text>
</comment>
<name>A0A318H277_9BURK</name>
<keyword evidence="4 10" id="KW-0808">Transferase</keyword>
<keyword evidence="7 8" id="KW-0472">Membrane</keyword>
<evidence type="ECO:0000313" key="11">
    <source>
        <dbReference type="Proteomes" id="UP000247811"/>
    </source>
</evidence>
<dbReference type="GO" id="GO:0016780">
    <property type="term" value="F:phosphotransferase activity, for other substituted phosphate groups"/>
    <property type="evidence" value="ECO:0007669"/>
    <property type="project" value="TreeGrafter"/>
</dbReference>
<comment type="subcellular location">
    <subcellularLocation>
        <location evidence="1">Cell membrane</location>
    </subcellularLocation>
</comment>
<dbReference type="PANTHER" id="PTHR30576:SF4">
    <property type="entry name" value="UNDECAPRENYL-PHOSPHATE GALACTOSE PHOSPHOTRANSFERASE"/>
    <property type="match status" value="1"/>
</dbReference>
<evidence type="ECO:0000256" key="8">
    <source>
        <dbReference type="SAM" id="Phobius"/>
    </source>
</evidence>
<feature type="domain" description="Bacterial sugar transferase" evidence="9">
    <location>
        <begin position="30"/>
        <end position="219"/>
    </location>
</feature>
<evidence type="ECO:0000256" key="4">
    <source>
        <dbReference type="ARBA" id="ARBA00022679"/>
    </source>
</evidence>
<evidence type="ECO:0000256" key="7">
    <source>
        <dbReference type="ARBA" id="ARBA00023136"/>
    </source>
</evidence>
<accession>A0A318H277</accession>
<dbReference type="AlphaFoldDB" id="A0A318H277"/>
<evidence type="ECO:0000256" key="2">
    <source>
        <dbReference type="ARBA" id="ARBA00006464"/>
    </source>
</evidence>
<dbReference type="Pfam" id="PF02397">
    <property type="entry name" value="Bac_transf"/>
    <property type="match status" value="1"/>
</dbReference>
<comment type="similarity">
    <text evidence="2">Belongs to the bacterial sugar transferase family.</text>
</comment>
<evidence type="ECO:0000256" key="3">
    <source>
        <dbReference type="ARBA" id="ARBA00022475"/>
    </source>
</evidence>
<proteinExistence type="inferred from homology"/>
<keyword evidence="3" id="KW-1003">Cell membrane</keyword>
<dbReference type="OrthoDB" id="9808602at2"/>
<keyword evidence="11" id="KW-1185">Reference proteome</keyword>
<dbReference type="EMBL" id="QJJS01000005">
    <property type="protein sequence ID" value="PXW97152.1"/>
    <property type="molecule type" value="Genomic_DNA"/>
</dbReference>
<keyword evidence="5 8" id="KW-0812">Transmembrane</keyword>
<dbReference type="Proteomes" id="UP000247811">
    <property type="component" value="Unassembled WGS sequence"/>
</dbReference>
<evidence type="ECO:0000256" key="5">
    <source>
        <dbReference type="ARBA" id="ARBA00022692"/>
    </source>
</evidence>
<evidence type="ECO:0000256" key="6">
    <source>
        <dbReference type="ARBA" id="ARBA00022989"/>
    </source>
</evidence>
<organism evidence="10 11">
    <name type="scientific">Sphaerotilus hippei</name>
    <dbReference type="NCBI Taxonomy" id="744406"/>
    <lineage>
        <taxon>Bacteria</taxon>
        <taxon>Pseudomonadati</taxon>
        <taxon>Pseudomonadota</taxon>
        <taxon>Betaproteobacteria</taxon>
        <taxon>Burkholderiales</taxon>
        <taxon>Sphaerotilaceae</taxon>
        <taxon>Sphaerotilus</taxon>
    </lineage>
</organism>
<dbReference type="PANTHER" id="PTHR30576">
    <property type="entry name" value="COLANIC BIOSYNTHESIS UDP-GLUCOSE LIPID CARRIER TRANSFERASE"/>
    <property type="match status" value="1"/>
</dbReference>
<dbReference type="InterPro" id="IPR003362">
    <property type="entry name" value="Bact_transf"/>
</dbReference>
<evidence type="ECO:0000256" key="1">
    <source>
        <dbReference type="ARBA" id="ARBA00004236"/>
    </source>
</evidence>
<evidence type="ECO:0000313" key="10">
    <source>
        <dbReference type="EMBL" id="PXW97152.1"/>
    </source>
</evidence>
<keyword evidence="6 8" id="KW-1133">Transmembrane helix</keyword>